<gene>
    <name evidence="1" type="ORF">LOK49_LG03G02423</name>
</gene>
<sequence length="143" mass="16466">MGGSHNDMVTLENRVRGLERVVEDMTRDLSISSGRRGSNFMMGFEGSSNRPLGKYNSFPDYSSTKWRRSGDGWTPFAKRYTASDSLLSAMRGRGPPWRSDVPDTWDFTRMEKMDRWPLGKSWVVVWWMVDSLSQTMRVTKLVA</sequence>
<evidence type="ECO:0000313" key="1">
    <source>
        <dbReference type="EMBL" id="KAI8022615.1"/>
    </source>
</evidence>
<name>A0ACC0IAY4_9ERIC</name>
<accession>A0ACC0IAY4</accession>
<organism evidence="1 2">
    <name type="scientific">Camellia lanceoleosa</name>
    <dbReference type="NCBI Taxonomy" id="1840588"/>
    <lineage>
        <taxon>Eukaryota</taxon>
        <taxon>Viridiplantae</taxon>
        <taxon>Streptophyta</taxon>
        <taxon>Embryophyta</taxon>
        <taxon>Tracheophyta</taxon>
        <taxon>Spermatophyta</taxon>
        <taxon>Magnoliopsida</taxon>
        <taxon>eudicotyledons</taxon>
        <taxon>Gunneridae</taxon>
        <taxon>Pentapetalae</taxon>
        <taxon>asterids</taxon>
        <taxon>Ericales</taxon>
        <taxon>Theaceae</taxon>
        <taxon>Camellia</taxon>
    </lineage>
</organism>
<keyword evidence="2" id="KW-1185">Reference proteome</keyword>
<dbReference type="Proteomes" id="UP001060215">
    <property type="component" value="Chromosome 6"/>
</dbReference>
<dbReference type="EMBL" id="CM045763">
    <property type="protein sequence ID" value="KAI8022615.1"/>
    <property type="molecule type" value="Genomic_DNA"/>
</dbReference>
<proteinExistence type="predicted"/>
<reference evidence="1 2" key="1">
    <citation type="journal article" date="2022" name="Plant J.">
        <title>Chromosome-level genome of Camellia lanceoleosa provides a valuable resource for understanding genome evolution and self-incompatibility.</title>
        <authorList>
            <person name="Gong W."/>
            <person name="Xiao S."/>
            <person name="Wang L."/>
            <person name="Liao Z."/>
            <person name="Chang Y."/>
            <person name="Mo W."/>
            <person name="Hu G."/>
            <person name="Li W."/>
            <person name="Zhao G."/>
            <person name="Zhu H."/>
            <person name="Hu X."/>
            <person name="Ji K."/>
            <person name="Xiang X."/>
            <person name="Song Q."/>
            <person name="Yuan D."/>
            <person name="Jin S."/>
            <person name="Zhang L."/>
        </authorList>
    </citation>
    <scope>NUCLEOTIDE SEQUENCE [LARGE SCALE GENOMIC DNA]</scope>
    <source>
        <strain evidence="1">SQ_2022a</strain>
    </source>
</reference>
<evidence type="ECO:0000313" key="2">
    <source>
        <dbReference type="Proteomes" id="UP001060215"/>
    </source>
</evidence>
<protein>
    <submittedName>
        <fullName evidence="1">Microtubule-associated protein TORTIFOLIA1</fullName>
    </submittedName>
</protein>
<comment type="caution">
    <text evidence="1">The sequence shown here is derived from an EMBL/GenBank/DDBJ whole genome shotgun (WGS) entry which is preliminary data.</text>
</comment>